<feature type="transmembrane region" description="Helical" evidence="1">
    <location>
        <begin position="92"/>
        <end position="111"/>
    </location>
</feature>
<dbReference type="RefSeq" id="NP_506819.1">
    <property type="nucleotide sequence ID" value="NM_074418.1"/>
</dbReference>
<dbReference type="PANTHER" id="PTHR22941">
    <property type="entry name" value="SERPENTINE RECEPTOR"/>
    <property type="match status" value="1"/>
</dbReference>
<proteinExistence type="predicted"/>
<keyword evidence="1" id="KW-0812">Transmembrane</keyword>
<dbReference type="InParanoid" id="O17987"/>
<dbReference type="AlphaFoldDB" id="O17987"/>
<sequence>MTSQSSNFASPEFLLLATHIITCFEIPLCIYGAYCIQFKTPVKMKSVKWVMLNVHFWSTVSDITICLIGVPYLHIPCVAIHVLGFFDAPGEILYCLLTCLLALGVSLIAIYENRFYATIGQNSIWHHLRKIYLPLMCIFPPISSLPVWTILPSQENARPCDETLFLENIHMVNKKIFILSVDPLVIVLWGVVCSCIITIPIISFFTLTFLKLLERQRNHKYSFRTIQMQKNFLLSMSIQFGSFLMLIIIPLILLHSSVIFWFHSQVLNNFITIMFSSFGTGSPVVMIFVYKPYRQFTLSIFRRNRKKESQIDTIQVQSTI</sequence>
<reference evidence="2 3" key="1">
    <citation type="journal article" date="1998" name="Science">
        <title>Genome sequence of the nematode C. elegans: a platform for investigating biology.</title>
        <authorList>
            <consortium name="The C. elegans sequencing consortium"/>
            <person name="Sulson J.E."/>
            <person name="Waterston R."/>
        </authorList>
    </citation>
    <scope>NUCLEOTIDE SEQUENCE [LARGE SCALE GENOMIC DNA]</scope>
    <source>
        <strain evidence="2 3">Bristol N2</strain>
    </source>
</reference>
<dbReference type="PIR" id="T24050">
    <property type="entry name" value="T24050"/>
</dbReference>
<keyword evidence="1" id="KW-0472">Membrane</keyword>
<dbReference type="Pfam" id="PF10318">
    <property type="entry name" value="7TM_GPCR_Srh"/>
    <property type="match status" value="1"/>
</dbReference>
<dbReference type="AGR" id="WB:WBGene00005457"/>
<dbReference type="CTD" id="187711"/>
<accession>O17987</accession>
<keyword evidence="2" id="KW-0675">Receptor</keyword>
<dbReference type="InterPro" id="IPR053220">
    <property type="entry name" value="Nematode_rcpt-like_serp_H"/>
</dbReference>
<feature type="transmembrane region" description="Helical" evidence="1">
    <location>
        <begin position="231"/>
        <end position="254"/>
    </location>
</feature>
<dbReference type="STRING" id="6239.R08H2.4.1"/>
<name>O17987_CAEEL</name>
<dbReference type="KEGG" id="cel:CELE_R08H2.4"/>
<protein>
    <submittedName>
        <fullName evidence="2">Serpentine Receptor, class H</fullName>
    </submittedName>
</protein>
<dbReference type="HOGENOM" id="CLU_042960_1_1_1"/>
<dbReference type="EMBL" id="BX284605">
    <property type="protein sequence ID" value="CAB04630.1"/>
    <property type="molecule type" value="Genomic_DNA"/>
</dbReference>
<organism evidence="2 3">
    <name type="scientific">Caenorhabditis elegans</name>
    <dbReference type="NCBI Taxonomy" id="6239"/>
    <lineage>
        <taxon>Eukaryota</taxon>
        <taxon>Metazoa</taxon>
        <taxon>Ecdysozoa</taxon>
        <taxon>Nematoda</taxon>
        <taxon>Chromadorea</taxon>
        <taxon>Rhabditida</taxon>
        <taxon>Rhabditina</taxon>
        <taxon>Rhabditomorpha</taxon>
        <taxon>Rhabditoidea</taxon>
        <taxon>Rhabditidae</taxon>
        <taxon>Peloderinae</taxon>
        <taxon>Caenorhabditis</taxon>
    </lineage>
</organism>
<keyword evidence="1" id="KW-1133">Transmembrane helix</keyword>
<dbReference type="eggNOG" id="ENOG502QYQ5">
    <property type="taxonomic scope" value="Eukaryota"/>
</dbReference>
<dbReference type="PANTHER" id="PTHR22941:SF20">
    <property type="entry name" value="SERPENTINE RECEPTOR, CLASS H"/>
    <property type="match status" value="1"/>
</dbReference>
<dbReference type="PhylomeDB" id="O17987"/>
<evidence type="ECO:0000313" key="2">
    <source>
        <dbReference type="EMBL" id="CAB04630.1"/>
    </source>
</evidence>
<evidence type="ECO:0000313" key="4">
    <source>
        <dbReference type="WormBase" id="R08H2.4"/>
    </source>
</evidence>
<dbReference type="InterPro" id="IPR019422">
    <property type="entry name" value="7TM_GPCR_serpentine_rcpt_Srh"/>
</dbReference>
<dbReference type="PaxDb" id="6239-R08H2.4"/>
<dbReference type="UCSC" id="R08H2.4">
    <property type="organism name" value="c. elegans"/>
</dbReference>
<feature type="transmembrane region" description="Helical" evidence="1">
    <location>
        <begin position="56"/>
        <end position="86"/>
    </location>
</feature>
<dbReference type="Proteomes" id="UP000001940">
    <property type="component" value="Chromosome V"/>
</dbReference>
<feature type="transmembrane region" description="Helical" evidence="1">
    <location>
        <begin position="186"/>
        <end position="210"/>
    </location>
</feature>
<dbReference type="WormBase" id="R08H2.4">
    <property type="protein sequence ID" value="CE12600"/>
    <property type="gene ID" value="WBGene00005457"/>
    <property type="gene designation" value="srh-251"/>
</dbReference>
<feature type="transmembrane region" description="Helical" evidence="1">
    <location>
        <begin position="13"/>
        <end position="36"/>
    </location>
</feature>
<evidence type="ECO:0000256" key="1">
    <source>
        <dbReference type="SAM" id="Phobius"/>
    </source>
</evidence>
<dbReference type="GeneID" id="187711"/>
<evidence type="ECO:0000313" key="3">
    <source>
        <dbReference type="Proteomes" id="UP000001940"/>
    </source>
</evidence>
<keyword evidence="3" id="KW-1185">Reference proteome</keyword>
<dbReference type="OMA" id="ATHIITC"/>
<gene>
    <name evidence="2 4" type="primary">srh-251</name>
    <name evidence="2" type="ORF">CELE_R08H2.4</name>
    <name evidence="4" type="ORF">R08H2.4</name>
</gene>
<feature type="transmembrane region" description="Helical" evidence="1">
    <location>
        <begin position="131"/>
        <end position="151"/>
    </location>
</feature>
<feature type="transmembrane region" description="Helical" evidence="1">
    <location>
        <begin position="266"/>
        <end position="290"/>
    </location>
</feature>